<feature type="compositionally biased region" description="Pro residues" evidence="1">
    <location>
        <begin position="305"/>
        <end position="315"/>
    </location>
</feature>
<dbReference type="Pfam" id="PF07004">
    <property type="entry name" value="SHIPPO-rpt"/>
    <property type="match status" value="1"/>
</dbReference>
<accession>A0A3P3Y4A7</accession>
<geneLocation type="mitochondrion" evidence="2"/>
<evidence type="ECO:0000313" key="3">
    <source>
        <dbReference type="Proteomes" id="UP000290189"/>
    </source>
</evidence>
<dbReference type="Proteomes" id="UP000290189">
    <property type="component" value="Unassembled WGS sequence"/>
</dbReference>
<sequence>MSKDIFDLANDRIERELEQGRLAGNYFLVVEPYKTDRARAGTADTIKGRARDLPVATRPDSSRLHRSTMGALRAASAHVGRHRPAATAPRCGPGSYDGIVCRLPQSVAPPVPVHRLRTRTHTAFGRRGIGPGSYTVREGYTTPRAPAVQFAAPARNLLSQESIAKLVHASNRIGPGTYDVRDYLRPKTYAAFITERVDDDDDRYEERNRPGPGTYRVRDAATAPRVPTAIFGRQTNTSMFEIASDGPGPAAYDLSSNLKQKPMASRSGTFGTASRFTKGGRVYQPVKRFHFRSALSKSDQGEAAPTPPVPLPTSSPPETRATTPTPGRVRAIREKIMVKKSISVQIRKERERKRELWLRKLMARDFAALAADAMTAYQPEEEQRRKIQMMWVGLMMVASRAAWVGTVVDTYHANKDWILKVRWAVDVLQRWARRMSRKRRRAYQRRVEERFGRVWLLRLRQRQMREVITRKYQAAEVIKCMLQFERRKLLRGVKLFRHKITQLQRFWRGYLVQRNALADVIERQWVVLEQQVVSAYVDDEVKAISKATKSVKKRTATAAIREAVPVPRVDDAMRRIGTIVLARDVYREYVARTRAWLALEATEGRTGEPWIRAIVAPQRLLKAIKLAQQAALDDVIPPETKAKLAVIINRFVADLASHEIGVY</sequence>
<feature type="region of interest" description="Disordered" evidence="1">
    <location>
        <begin position="295"/>
        <end position="327"/>
    </location>
</feature>
<organism evidence="2 3">
    <name type="scientific">Plasmodiophora brassicae</name>
    <name type="common">Clubroot disease agent</name>
    <dbReference type="NCBI Taxonomy" id="37360"/>
    <lineage>
        <taxon>Eukaryota</taxon>
        <taxon>Sar</taxon>
        <taxon>Rhizaria</taxon>
        <taxon>Endomyxa</taxon>
        <taxon>Phytomyxea</taxon>
        <taxon>Plasmodiophorida</taxon>
        <taxon>Plasmodiophoridae</taxon>
        <taxon>Plasmodiophora</taxon>
    </lineage>
</organism>
<reference evidence="2 3" key="1">
    <citation type="submission" date="2018-03" db="EMBL/GenBank/DDBJ databases">
        <authorList>
            <person name="Fogelqvist J."/>
        </authorList>
    </citation>
    <scope>NUCLEOTIDE SEQUENCE [LARGE SCALE GENOMIC DNA]</scope>
</reference>
<name>A0A3P3Y4A7_PLABS</name>
<keyword evidence="2" id="KW-0496">Mitochondrion</keyword>
<dbReference type="AlphaFoldDB" id="A0A3P3Y4A7"/>
<evidence type="ECO:0000256" key="1">
    <source>
        <dbReference type="SAM" id="MobiDB-lite"/>
    </source>
</evidence>
<evidence type="ECO:0000313" key="2">
    <source>
        <dbReference type="EMBL" id="SPQ94996.1"/>
    </source>
</evidence>
<dbReference type="EMBL" id="OVEO01000003">
    <property type="protein sequence ID" value="SPQ94996.1"/>
    <property type="molecule type" value="Genomic_DNA"/>
</dbReference>
<gene>
    <name evidence="2" type="ORF">PLBR_LOCUS2211</name>
</gene>
<proteinExistence type="predicted"/>
<dbReference type="InterPro" id="IPR010736">
    <property type="entry name" value="SHIPPO-rpt"/>
</dbReference>
<protein>
    <submittedName>
        <fullName evidence="2">Uncharacterized protein</fullName>
    </submittedName>
</protein>